<feature type="binding site" evidence="4">
    <location>
        <begin position="61"/>
        <end position="62"/>
    </location>
    <ligand>
        <name>phosphate</name>
        <dbReference type="ChEBI" id="CHEBI:43474"/>
    </ligand>
</feature>
<dbReference type="NCBIfam" id="NF006492">
    <property type="entry name" value="PRK08931.1"/>
    <property type="match status" value="1"/>
</dbReference>
<dbReference type="RefSeq" id="WP_099349201.1">
    <property type="nucleotide sequence ID" value="NZ_AP023326.1"/>
</dbReference>
<dbReference type="HAMAP" id="MF_01963">
    <property type="entry name" value="MTAP"/>
    <property type="match status" value="1"/>
</dbReference>
<dbReference type="InterPro" id="IPR010044">
    <property type="entry name" value="MTAP"/>
</dbReference>
<sequence length="301" mass="32867">MSNSPAPEVKPVIGIIGGSGLYDIAGLENKEWRRVDTPWGAPSDELLFGTLNGVRCVFLPRHGRGHPIPPSRLNYRANIAAMKIAGVTDIISLSAVGSLREDLPPGHFVIVDQFIDRSFAREKSFFDTGCVAHVSVADPVCPRIGDVAEEKLKELNIAFTRGGTYLVMEGPQFSTRAESELYRSWGCAVIGMTNMPEAKLAREAEICYATVAMVTDYDCWHQDHDSVTVDAVVRVMQQNADHARSLVKEMIPALGQPRGLCPAGCDRALEHALITAPERREPALLSKLEVIAGRVLSSFDN</sequence>
<evidence type="ECO:0000313" key="6">
    <source>
        <dbReference type="EMBL" id="BCI68665.1"/>
    </source>
</evidence>
<dbReference type="EC" id="2.4.2.28" evidence="4"/>
<accession>A0A6S6PPW7</accession>
<dbReference type="PANTHER" id="PTHR42679:SF2">
    <property type="entry name" value="S-METHYL-5'-THIOADENOSINE PHOSPHORYLASE"/>
    <property type="match status" value="1"/>
</dbReference>
<dbReference type="PANTHER" id="PTHR42679">
    <property type="entry name" value="S-METHYL-5'-THIOADENOSINE PHOSPHORYLASE"/>
    <property type="match status" value="1"/>
</dbReference>
<name>A0A6S6PPW7_ACEAC</name>
<feature type="binding site" evidence="4">
    <location>
        <begin position="216"/>
        <end position="218"/>
    </location>
    <ligand>
        <name>substrate</name>
    </ligand>
</feature>
<dbReference type="Pfam" id="PF01048">
    <property type="entry name" value="PNP_UDP_1"/>
    <property type="match status" value="1"/>
</dbReference>
<evidence type="ECO:0000256" key="3">
    <source>
        <dbReference type="ARBA" id="ARBA00022726"/>
    </source>
</evidence>
<dbReference type="InterPro" id="IPR000845">
    <property type="entry name" value="Nucleoside_phosphorylase_d"/>
</dbReference>
<dbReference type="UniPathway" id="UPA00904">
    <property type="reaction ID" value="UER00873"/>
</dbReference>
<feature type="binding site" evidence="4">
    <location>
        <position position="192"/>
    </location>
    <ligand>
        <name>substrate</name>
    </ligand>
</feature>
<feature type="site" description="Important for substrate specificity" evidence="4">
    <location>
        <position position="174"/>
    </location>
</feature>
<protein>
    <recommendedName>
        <fullName evidence="4">S-methyl-5'-thioadenosine phosphorylase</fullName>
        <ecNumber evidence="4">2.4.2.28</ecNumber>
    </recommendedName>
    <alternativeName>
        <fullName evidence="4">5'-methylthioadenosine phosphorylase</fullName>
        <shortName evidence="4">MTA phosphorylase</shortName>
        <shortName evidence="4">MTAP</shortName>
    </alternativeName>
</protein>
<comment type="pathway">
    <text evidence="4">Amino-acid biosynthesis; L-methionine biosynthesis via salvage pathway; S-methyl-5-thio-alpha-D-ribose 1-phosphate from S-methyl-5'-thioadenosine (phosphorylase route): step 1/1.</text>
</comment>
<keyword evidence="3 4" id="KW-0660">Purine salvage</keyword>
<gene>
    <name evidence="4 6" type="primary">mtnP</name>
    <name evidence="6" type="ORF">AAJCM20276_32890</name>
</gene>
<dbReference type="AlphaFoldDB" id="A0A6S6PPW7"/>
<keyword evidence="2 4" id="KW-0808">Transferase</keyword>
<proteinExistence type="inferred from homology"/>
<dbReference type="SUPFAM" id="SSF53167">
    <property type="entry name" value="Purine and uridine phosphorylases"/>
    <property type="match status" value="1"/>
</dbReference>
<comment type="similarity">
    <text evidence="4">Belongs to the PNP/MTAP phosphorylase family. MTAP subfamily.</text>
</comment>
<keyword evidence="1 4" id="KW-0328">Glycosyltransferase</keyword>
<reference evidence="6 7" key="1">
    <citation type="submission" date="2020-07" db="EMBL/GenBank/DDBJ databases">
        <title>Complete Genome Sequence of an acetic acid bacterium, Acetobacter aceti JCM20276.</title>
        <authorList>
            <person name="Hirose Y."/>
            <person name="Mihara H."/>
        </authorList>
    </citation>
    <scope>NUCLEOTIDE SEQUENCE [LARGE SCALE GENOMIC DNA]</scope>
    <source>
        <strain evidence="6 7">JCM20276</strain>
    </source>
</reference>
<dbReference type="Gene3D" id="3.40.50.1580">
    <property type="entry name" value="Nucleoside phosphorylase domain"/>
    <property type="match status" value="1"/>
</dbReference>
<organism evidence="6 7">
    <name type="scientific">Acetobacter aceti</name>
    <dbReference type="NCBI Taxonomy" id="435"/>
    <lineage>
        <taxon>Bacteria</taxon>
        <taxon>Pseudomonadati</taxon>
        <taxon>Pseudomonadota</taxon>
        <taxon>Alphaproteobacteria</taxon>
        <taxon>Acetobacterales</taxon>
        <taxon>Acetobacteraceae</taxon>
        <taxon>Acetobacter</taxon>
        <taxon>Acetobacter subgen. Acetobacter</taxon>
    </lineage>
</organism>
<dbReference type="GO" id="GO:0006166">
    <property type="term" value="P:purine ribonucleoside salvage"/>
    <property type="evidence" value="ECO:0007669"/>
    <property type="project" value="UniProtKB-KW"/>
</dbReference>
<evidence type="ECO:0000259" key="5">
    <source>
        <dbReference type="Pfam" id="PF01048"/>
    </source>
</evidence>
<evidence type="ECO:0000256" key="2">
    <source>
        <dbReference type="ARBA" id="ARBA00022679"/>
    </source>
</evidence>
<comment type="function">
    <text evidence="4">Catalyzes the reversible phosphorylation of S-methyl-5'-thioadenosine (MTA) to adenine and 5-methylthioribose-1-phosphate. Involved in the breakdown of MTA, a major by-product of polyamine biosynthesis. Responsible for the first step in the methionine salvage pathway after MTA has been generated from S-adenosylmethionine. Has broad substrate specificity with 6-aminopurine nucleosides as preferred substrates.</text>
</comment>
<dbReference type="CDD" id="cd09010">
    <property type="entry name" value="MTAP_SsMTAPII_like_MTIP"/>
    <property type="match status" value="1"/>
</dbReference>
<dbReference type="Proteomes" id="UP000515220">
    <property type="component" value="Chromosome"/>
</dbReference>
<dbReference type="InterPro" id="IPR018099">
    <property type="entry name" value="Purine_phosphorylase-2_CS"/>
</dbReference>
<comment type="subunit">
    <text evidence="4">Homohexamer. Dimer of a homotrimer.</text>
</comment>
<dbReference type="GO" id="GO:0019509">
    <property type="term" value="P:L-methionine salvage from methylthioadenosine"/>
    <property type="evidence" value="ECO:0007669"/>
    <property type="project" value="UniProtKB-UniRule"/>
</dbReference>
<dbReference type="NCBIfam" id="TIGR01694">
    <property type="entry name" value="MTAP"/>
    <property type="match status" value="1"/>
</dbReference>
<feature type="binding site" evidence="4">
    <location>
        <position position="193"/>
    </location>
    <ligand>
        <name>phosphate</name>
        <dbReference type="ChEBI" id="CHEBI:43474"/>
    </ligand>
</feature>
<feature type="binding site" evidence="4">
    <location>
        <position position="19"/>
    </location>
    <ligand>
        <name>phosphate</name>
        <dbReference type="ChEBI" id="CHEBI:43474"/>
    </ligand>
</feature>
<dbReference type="PROSITE" id="PS01240">
    <property type="entry name" value="PNP_MTAP_2"/>
    <property type="match status" value="1"/>
</dbReference>
<dbReference type="FunFam" id="3.40.50.1580:FF:000012">
    <property type="entry name" value="Probable 6-oxopurine nucleoside phosphorylase"/>
    <property type="match status" value="1"/>
</dbReference>
<evidence type="ECO:0000256" key="4">
    <source>
        <dbReference type="HAMAP-Rule" id="MF_01963"/>
    </source>
</evidence>
<dbReference type="InterPro" id="IPR035994">
    <property type="entry name" value="Nucleoside_phosphorylase_sf"/>
</dbReference>
<feature type="binding site" evidence="4">
    <location>
        <begin position="94"/>
        <end position="95"/>
    </location>
    <ligand>
        <name>phosphate</name>
        <dbReference type="ChEBI" id="CHEBI:43474"/>
    </ligand>
</feature>
<feature type="site" description="Important for substrate specificity" evidence="4">
    <location>
        <position position="229"/>
    </location>
</feature>
<dbReference type="EMBL" id="AP023326">
    <property type="protein sequence ID" value="BCI68665.1"/>
    <property type="molecule type" value="Genomic_DNA"/>
</dbReference>
<dbReference type="GO" id="GO:0005829">
    <property type="term" value="C:cytosol"/>
    <property type="evidence" value="ECO:0007669"/>
    <property type="project" value="TreeGrafter"/>
</dbReference>
<comment type="catalytic activity">
    <reaction evidence="4">
        <text>S-methyl-5'-thioadenosine + phosphate = 5-(methylsulfanyl)-alpha-D-ribose 1-phosphate + adenine</text>
        <dbReference type="Rhea" id="RHEA:11852"/>
        <dbReference type="ChEBI" id="CHEBI:16708"/>
        <dbReference type="ChEBI" id="CHEBI:17509"/>
        <dbReference type="ChEBI" id="CHEBI:43474"/>
        <dbReference type="ChEBI" id="CHEBI:58533"/>
        <dbReference type="EC" id="2.4.2.28"/>
    </reaction>
</comment>
<evidence type="ECO:0000313" key="7">
    <source>
        <dbReference type="Proteomes" id="UP000515220"/>
    </source>
</evidence>
<dbReference type="GO" id="GO:0017061">
    <property type="term" value="F:S-methyl-5-thioadenosine phosphorylase activity"/>
    <property type="evidence" value="ECO:0007669"/>
    <property type="project" value="UniProtKB-UniRule"/>
</dbReference>
<feature type="domain" description="Nucleoside phosphorylase" evidence="5">
    <location>
        <begin position="13"/>
        <end position="251"/>
    </location>
</feature>
<evidence type="ECO:0000256" key="1">
    <source>
        <dbReference type="ARBA" id="ARBA00022676"/>
    </source>
</evidence>